<dbReference type="PROSITE" id="PS50110">
    <property type="entry name" value="RESPONSE_REGULATORY"/>
    <property type="match status" value="1"/>
</dbReference>
<dbReference type="RefSeq" id="WP_284152999.1">
    <property type="nucleotide sequence ID" value="NZ_AP025516.1"/>
</dbReference>
<name>A0ABN6M3K7_9BACT</name>
<dbReference type="Proteomes" id="UP000830055">
    <property type="component" value="Chromosome"/>
</dbReference>
<evidence type="ECO:0000313" key="10">
    <source>
        <dbReference type="EMBL" id="BDD85874.1"/>
    </source>
</evidence>
<dbReference type="InterPro" id="IPR001789">
    <property type="entry name" value="Sig_transdc_resp-reg_receiver"/>
</dbReference>
<dbReference type="Pfam" id="PF00512">
    <property type="entry name" value="HisKA"/>
    <property type="match status" value="1"/>
</dbReference>
<reference evidence="10 11" key="1">
    <citation type="submission" date="2022-01" db="EMBL/GenBank/DDBJ databases">
        <title>Desulfofustis limnae sp. nov., a novel mesophilic sulfate-reducing bacterium isolated from marsh soil.</title>
        <authorList>
            <person name="Watanabe M."/>
            <person name="Takahashi A."/>
            <person name="Kojima H."/>
            <person name="Fukui M."/>
        </authorList>
    </citation>
    <scope>NUCLEOTIDE SEQUENCE [LARGE SCALE GENOMIC DNA]</scope>
    <source>
        <strain evidence="10 11">PPLL</strain>
    </source>
</reference>
<dbReference type="Pfam" id="PF02518">
    <property type="entry name" value="HATPase_c"/>
    <property type="match status" value="1"/>
</dbReference>
<dbReference type="SMART" id="SM00387">
    <property type="entry name" value="HATPase_c"/>
    <property type="match status" value="1"/>
</dbReference>
<dbReference type="SUPFAM" id="SSF55874">
    <property type="entry name" value="ATPase domain of HSP90 chaperone/DNA topoisomerase II/histidine kinase"/>
    <property type="match status" value="1"/>
</dbReference>
<keyword evidence="11" id="KW-1185">Reference proteome</keyword>
<dbReference type="Gene3D" id="3.30.450.40">
    <property type="match status" value="1"/>
</dbReference>
<evidence type="ECO:0000313" key="11">
    <source>
        <dbReference type="Proteomes" id="UP000830055"/>
    </source>
</evidence>
<dbReference type="Pfam" id="PF00072">
    <property type="entry name" value="Response_reg"/>
    <property type="match status" value="1"/>
</dbReference>
<dbReference type="PANTHER" id="PTHR43547">
    <property type="entry name" value="TWO-COMPONENT HISTIDINE KINASE"/>
    <property type="match status" value="1"/>
</dbReference>
<protein>
    <recommendedName>
        <fullName evidence="2">histidine kinase</fullName>
        <ecNumber evidence="2">2.7.13.3</ecNumber>
    </recommendedName>
</protein>
<evidence type="ECO:0000256" key="4">
    <source>
        <dbReference type="ARBA" id="ARBA00022679"/>
    </source>
</evidence>
<dbReference type="InterPro" id="IPR003018">
    <property type="entry name" value="GAF"/>
</dbReference>
<dbReference type="EMBL" id="AP025516">
    <property type="protein sequence ID" value="BDD85874.1"/>
    <property type="molecule type" value="Genomic_DNA"/>
</dbReference>
<dbReference type="InterPro" id="IPR029016">
    <property type="entry name" value="GAF-like_dom_sf"/>
</dbReference>
<dbReference type="InterPro" id="IPR036097">
    <property type="entry name" value="HisK_dim/P_sf"/>
</dbReference>
<organism evidence="10 11">
    <name type="scientific">Desulfofustis limnaeus</name>
    <dbReference type="NCBI Taxonomy" id="2740163"/>
    <lineage>
        <taxon>Bacteria</taxon>
        <taxon>Pseudomonadati</taxon>
        <taxon>Thermodesulfobacteriota</taxon>
        <taxon>Desulfobulbia</taxon>
        <taxon>Desulfobulbales</taxon>
        <taxon>Desulfocapsaceae</taxon>
        <taxon>Desulfofustis</taxon>
    </lineage>
</organism>
<dbReference type="Pfam" id="PF13185">
    <property type="entry name" value="GAF_2"/>
    <property type="match status" value="1"/>
</dbReference>
<dbReference type="PANTHER" id="PTHR43547:SF2">
    <property type="entry name" value="HYBRID SIGNAL TRANSDUCTION HISTIDINE KINASE C"/>
    <property type="match status" value="1"/>
</dbReference>
<evidence type="ECO:0000259" key="8">
    <source>
        <dbReference type="PROSITE" id="PS50109"/>
    </source>
</evidence>
<gene>
    <name evidence="10" type="ORF">DPPLL_02390</name>
</gene>
<dbReference type="EC" id="2.7.13.3" evidence="2"/>
<dbReference type="PROSITE" id="PS50109">
    <property type="entry name" value="HIS_KIN"/>
    <property type="match status" value="1"/>
</dbReference>
<dbReference type="InterPro" id="IPR011006">
    <property type="entry name" value="CheY-like_superfamily"/>
</dbReference>
<evidence type="ECO:0000256" key="6">
    <source>
        <dbReference type="PROSITE-ProRule" id="PRU00169"/>
    </source>
</evidence>
<evidence type="ECO:0000259" key="9">
    <source>
        <dbReference type="PROSITE" id="PS50110"/>
    </source>
</evidence>
<feature type="domain" description="Response regulatory" evidence="9">
    <location>
        <begin position="26"/>
        <end position="140"/>
    </location>
</feature>
<feature type="domain" description="Histidine kinase" evidence="8">
    <location>
        <begin position="405"/>
        <end position="611"/>
    </location>
</feature>
<feature type="modified residue" description="4-aspartylphosphate" evidence="6">
    <location>
        <position position="75"/>
    </location>
</feature>
<evidence type="ECO:0000256" key="5">
    <source>
        <dbReference type="ARBA" id="ARBA00022777"/>
    </source>
</evidence>
<keyword evidence="5" id="KW-0418">Kinase</keyword>
<dbReference type="SUPFAM" id="SSF47384">
    <property type="entry name" value="Homodimeric domain of signal transducing histidine kinase"/>
    <property type="match status" value="1"/>
</dbReference>
<dbReference type="SMART" id="SM00388">
    <property type="entry name" value="HisKA"/>
    <property type="match status" value="1"/>
</dbReference>
<dbReference type="SMART" id="SM00065">
    <property type="entry name" value="GAF"/>
    <property type="match status" value="1"/>
</dbReference>
<dbReference type="Gene3D" id="1.10.287.130">
    <property type="match status" value="1"/>
</dbReference>
<proteinExistence type="predicted"/>
<evidence type="ECO:0000256" key="7">
    <source>
        <dbReference type="SAM" id="Coils"/>
    </source>
</evidence>
<dbReference type="InterPro" id="IPR036890">
    <property type="entry name" value="HATPase_C_sf"/>
</dbReference>
<dbReference type="Gene3D" id="3.30.565.10">
    <property type="entry name" value="Histidine kinase-like ATPase, C-terminal domain"/>
    <property type="match status" value="1"/>
</dbReference>
<evidence type="ECO:0000256" key="3">
    <source>
        <dbReference type="ARBA" id="ARBA00022553"/>
    </source>
</evidence>
<evidence type="ECO:0000256" key="2">
    <source>
        <dbReference type="ARBA" id="ARBA00012438"/>
    </source>
</evidence>
<dbReference type="CDD" id="cd00156">
    <property type="entry name" value="REC"/>
    <property type="match status" value="1"/>
</dbReference>
<dbReference type="InterPro" id="IPR005467">
    <property type="entry name" value="His_kinase_dom"/>
</dbReference>
<dbReference type="PRINTS" id="PR00344">
    <property type="entry name" value="BCTRLSENSOR"/>
</dbReference>
<comment type="catalytic activity">
    <reaction evidence="1">
        <text>ATP + protein L-histidine = ADP + protein N-phospho-L-histidine.</text>
        <dbReference type="EC" id="2.7.13.3"/>
    </reaction>
</comment>
<dbReference type="SUPFAM" id="SSF55781">
    <property type="entry name" value="GAF domain-like"/>
    <property type="match status" value="1"/>
</dbReference>
<dbReference type="InterPro" id="IPR004358">
    <property type="entry name" value="Sig_transdc_His_kin-like_C"/>
</dbReference>
<evidence type="ECO:0000256" key="1">
    <source>
        <dbReference type="ARBA" id="ARBA00000085"/>
    </source>
</evidence>
<dbReference type="CDD" id="cd00082">
    <property type="entry name" value="HisKA"/>
    <property type="match status" value="1"/>
</dbReference>
<dbReference type="InterPro" id="IPR003661">
    <property type="entry name" value="HisK_dim/P_dom"/>
</dbReference>
<dbReference type="SUPFAM" id="SSF52172">
    <property type="entry name" value="CheY-like"/>
    <property type="match status" value="1"/>
</dbReference>
<keyword evidence="4" id="KW-0808">Transferase</keyword>
<sequence>MVELLAPVGQDDASISSERLVDDNETIVIVDDSPEIAVLLRAYLSKHNLPSRAAFSAAELFRMIGEQKVALVLLDIGLPDRGGNEILSELVHHDPDLGIIMVTGSTDLETALHCLRLGADDYLTKPVNIEQFHYTVAKTLRKRRLAIDNRRFQEKLQLTNLRTQFLHQLNLKMNSAYLSARELKGVLQTILIGITSEEGLRFNRAFLALFDEAATMLQGELAIGPGSREDAAEVWNEIKRKNLKLQDLFSTVFADSFKKDVIVNEIVRSLVVPASFVQHPLMHACRHRSSILVRQGQADIAIPHELIETLGEDSFVIVPLFSPSKALGVIIADNFVTRQPINQADIEALEIFAGQASLAIEHSRLYTDMQSKIDELELVTQELEKSKDLLIEAERYSALGHMSAQLVHTLRNPITSIGGTARLLSKRIPEAENKKFLDVLIKETSKLEATLTDLFSFVGRNELVKSPQTLFSLIRRSVMIFYGAMKKSSIIYEIDLQGEDPILHIDSEKIRQVFVHLIKNSIEAMPDGGILEVRCWQENNSVLISIRDTGTGVDMHNLHRVTDPFYTTKTYGTGLGLTLVEQILEQHGADFSLTPSKPTGMTALIRFKKDL</sequence>
<keyword evidence="3 6" id="KW-0597">Phosphoprotein</keyword>
<dbReference type="Gene3D" id="3.40.50.2300">
    <property type="match status" value="1"/>
</dbReference>
<feature type="coiled-coil region" evidence="7">
    <location>
        <begin position="366"/>
        <end position="393"/>
    </location>
</feature>
<dbReference type="SMART" id="SM00448">
    <property type="entry name" value="REC"/>
    <property type="match status" value="1"/>
</dbReference>
<dbReference type="InterPro" id="IPR003594">
    <property type="entry name" value="HATPase_dom"/>
</dbReference>
<keyword evidence="7" id="KW-0175">Coiled coil</keyword>
<accession>A0ABN6M3K7</accession>